<evidence type="ECO:0000313" key="2">
    <source>
        <dbReference type="Proteomes" id="UP000276215"/>
    </source>
</evidence>
<organism evidence="1 2">
    <name type="scientific">Choiromyces venosus 120613-1</name>
    <dbReference type="NCBI Taxonomy" id="1336337"/>
    <lineage>
        <taxon>Eukaryota</taxon>
        <taxon>Fungi</taxon>
        <taxon>Dikarya</taxon>
        <taxon>Ascomycota</taxon>
        <taxon>Pezizomycotina</taxon>
        <taxon>Pezizomycetes</taxon>
        <taxon>Pezizales</taxon>
        <taxon>Tuberaceae</taxon>
        <taxon>Choiromyces</taxon>
    </lineage>
</organism>
<dbReference type="Proteomes" id="UP000276215">
    <property type="component" value="Unassembled WGS sequence"/>
</dbReference>
<reference evidence="1 2" key="1">
    <citation type="journal article" date="2018" name="Nat. Ecol. Evol.">
        <title>Pezizomycetes genomes reveal the molecular basis of ectomycorrhizal truffle lifestyle.</title>
        <authorList>
            <person name="Murat C."/>
            <person name="Payen T."/>
            <person name="Noel B."/>
            <person name="Kuo A."/>
            <person name="Morin E."/>
            <person name="Chen J."/>
            <person name="Kohler A."/>
            <person name="Krizsan K."/>
            <person name="Balestrini R."/>
            <person name="Da Silva C."/>
            <person name="Montanini B."/>
            <person name="Hainaut M."/>
            <person name="Levati E."/>
            <person name="Barry K.W."/>
            <person name="Belfiori B."/>
            <person name="Cichocki N."/>
            <person name="Clum A."/>
            <person name="Dockter R.B."/>
            <person name="Fauchery L."/>
            <person name="Guy J."/>
            <person name="Iotti M."/>
            <person name="Le Tacon F."/>
            <person name="Lindquist E.A."/>
            <person name="Lipzen A."/>
            <person name="Malagnac F."/>
            <person name="Mello A."/>
            <person name="Molinier V."/>
            <person name="Miyauchi S."/>
            <person name="Poulain J."/>
            <person name="Riccioni C."/>
            <person name="Rubini A."/>
            <person name="Sitrit Y."/>
            <person name="Splivallo R."/>
            <person name="Traeger S."/>
            <person name="Wang M."/>
            <person name="Zifcakova L."/>
            <person name="Wipf D."/>
            <person name="Zambonelli A."/>
            <person name="Paolocci F."/>
            <person name="Nowrousian M."/>
            <person name="Ottonello S."/>
            <person name="Baldrian P."/>
            <person name="Spatafora J.W."/>
            <person name="Henrissat B."/>
            <person name="Nagy L.G."/>
            <person name="Aury J.M."/>
            <person name="Wincker P."/>
            <person name="Grigoriev I.V."/>
            <person name="Bonfante P."/>
            <person name="Martin F.M."/>
        </authorList>
    </citation>
    <scope>NUCLEOTIDE SEQUENCE [LARGE SCALE GENOMIC DNA]</scope>
    <source>
        <strain evidence="1 2">120613-1</strain>
    </source>
</reference>
<proteinExistence type="predicted"/>
<dbReference type="AlphaFoldDB" id="A0A3N4JFH0"/>
<accession>A0A3N4JFH0</accession>
<evidence type="ECO:0000313" key="1">
    <source>
        <dbReference type="EMBL" id="RPA95160.1"/>
    </source>
</evidence>
<name>A0A3N4JFH0_9PEZI</name>
<sequence length="60" mass="7181">METKREGQEHSIYTIKYKGDLYDFNQEELVLPVGFWAANYARYIHKGAEPHKFSLFWTPE</sequence>
<gene>
    <name evidence="1" type="ORF">L873DRAFT_1775055</name>
</gene>
<keyword evidence="2" id="KW-1185">Reference proteome</keyword>
<dbReference type="EMBL" id="ML120429">
    <property type="protein sequence ID" value="RPA95160.1"/>
    <property type="molecule type" value="Genomic_DNA"/>
</dbReference>
<protein>
    <submittedName>
        <fullName evidence="1">Uncharacterized protein</fullName>
    </submittedName>
</protein>